<feature type="compositionally biased region" description="Low complexity" evidence="1">
    <location>
        <begin position="109"/>
        <end position="129"/>
    </location>
</feature>
<sequence length="137" mass="15280">SYRLVSSMIPLLLFLTLIPLLLTCFKPASVRTQAKKKYKPGHIPVFEDPEKPENSTQYDMKTERFFPKKGEENPFEEDCREKTEKTPPRRSHKDNRMQMQPSSGEDKPAAPAAAAGSAPTVSPAVQPTQPSVPSPTQ</sequence>
<dbReference type="Proteomes" id="UP001432322">
    <property type="component" value="Unassembled WGS sequence"/>
</dbReference>
<evidence type="ECO:0000256" key="2">
    <source>
        <dbReference type="SAM" id="SignalP"/>
    </source>
</evidence>
<feature type="signal peptide" evidence="2">
    <location>
        <begin position="1"/>
        <end position="23"/>
    </location>
</feature>
<dbReference type="EMBL" id="BTSY01000005">
    <property type="protein sequence ID" value="GMT28083.1"/>
    <property type="molecule type" value="Genomic_DNA"/>
</dbReference>
<evidence type="ECO:0000313" key="4">
    <source>
        <dbReference type="Proteomes" id="UP001432322"/>
    </source>
</evidence>
<evidence type="ECO:0000256" key="1">
    <source>
        <dbReference type="SAM" id="MobiDB-lite"/>
    </source>
</evidence>
<name>A0AAV5W975_9BILA</name>
<dbReference type="AlphaFoldDB" id="A0AAV5W975"/>
<feature type="non-terminal residue" evidence="3">
    <location>
        <position position="1"/>
    </location>
</feature>
<evidence type="ECO:0000313" key="3">
    <source>
        <dbReference type="EMBL" id="GMT28083.1"/>
    </source>
</evidence>
<proteinExistence type="predicted"/>
<keyword evidence="4" id="KW-1185">Reference proteome</keyword>
<keyword evidence="2" id="KW-0732">Signal</keyword>
<feature type="compositionally biased region" description="Basic and acidic residues" evidence="1">
    <location>
        <begin position="60"/>
        <end position="87"/>
    </location>
</feature>
<organism evidence="3 4">
    <name type="scientific">Pristionchus fissidentatus</name>
    <dbReference type="NCBI Taxonomy" id="1538716"/>
    <lineage>
        <taxon>Eukaryota</taxon>
        <taxon>Metazoa</taxon>
        <taxon>Ecdysozoa</taxon>
        <taxon>Nematoda</taxon>
        <taxon>Chromadorea</taxon>
        <taxon>Rhabditida</taxon>
        <taxon>Rhabditina</taxon>
        <taxon>Diplogasteromorpha</taxon>
        <taxon>Diplogasteroidea</taxon>
        <taxon>Neodiplogasteridae</taxon>
        <taxon>Pristionchus</taxon>
    </lineage>
</organism>
<protein>
    <submittedName>
        <fullName evidence="3">Uncharacterized protein</fullName>
    </submittedName>
</protein>
<feature type="region of interest" description="Disordered" evidence="1">
    <location>
        <begin position="41"/>
        <end position="137"/>
    </location>
</feature>
<comment type="caution">
    <text evidence="3">The sequence shown here is derived from an EMBL/GenBank/DDBJ whole genome shotgun (WGS) entry which is preliminary data.</text>
</comment>
<feature type="chain" id="PRO_5044022969" evidence="2">
    <location>
        <begin position="24"/>
        <end position="137"/>
    </location>
</feature>
<reference evidence="3" key="1">
    <citation type="submission" date="2023-10" db="EMBL/GenBank/DDBJ databases">
        <title>Genome assembly of Pristionchus species.</title>
        <authorList>
            <person name="Yoshida K."/>
            <person name="Sommer R.J."/>
        </authorList>
    </citation>
    <scope>NUCLEOTIDE SEQUENCE</scope>
    <source>
        <strain evidence="3">RS5133</strain>
    </source>
</reference>
<accession>A0AAV5W975</accession>
<gene>
    <name evidence="3" type="ORF">PFISCL1PPCAC_19380</name>
</gene>